<sequence length="87" mass="10087">MAATVAKEAWNILQNEFKGSNKIRSYGDTIEDKKIFQKILRNLPMKFDDVMAAIEESKNLNELTLVELMSSLQALEERMHIFEQPIE</sequence>
<reference evidence="1" key="1">
    <citation type="submission" date="2022-12" db="EMBL/GenBank/DDBJ databases">
        <title>Draft genome assemblies for two species of Escallonia (Escalloniales).</title>
        <authorList>
            <person name="Chanderbali A."/>
            <person name="Dervinis C."/>
            <person name="Anghel I."/>
            <person name="Soltis D."/>
            <person name="Soltis P."/>
            <person name="Zapata F."/>
        </authorList>
    </citation>
    <scope>NUCLEOTIDE SEQUENCE</scope>
    <source>
        <strain evidence="1">UCBG64.0493</strain>
        <tissue evidence="1">Leaf</tissue>
    </source>
</reference>
<dbReference type="Pfam" id="PF14223">
    <property type="entry name" value="Retrotran_gag_2"/>
    <property type="match status" value="1"/>
</dbReference>
<proteinExistence type="predicted"/>
<protein>
    <submittedName>
        <fullName evidence="1">Uncharacterized protein</fullName>
    </submittedName>
</protein>
<dbReference type="PANTHER" id="PTHR35317:SF36">
    <property type="match status" value="1"/>
</dbReference>
<dbReference type="AlphaFoldDB" id="A0AA88XAI0"/>
<comment type="caution">
    <text evidence="1">The sequence shown here is derived from an EMBL/GenBank/DDBJ whole genome shotgun (WGS) entry which is preliminary data.</text>
</comment>
<accession>A0AA88XAI0</accession>
<organism evidence="1 2">
    <name type="scientific">Escallonia herrerae</name>
    <dbReference type="NCBI Taxonomy" id="1293975"/>
    <lineage>
        <taxon>Eukaryota</taxon>
        <taxon>Viridiplantae</taxon>
        <taxon>Streptophyta</taxon>
        <taxon>Embryophyta</taxon>
        <taxon>Tracheophyta</taxon>
        <taxon>Spermatophyta</taxon>
        <taxon>Magnoliopsida</taxon>
        <taxon>eudicotyledons</taxon>
        <taxon>Gunneridae</taxon>
        <taxon>Pentapetalae</taxon>
        <taxon>asterids</taxon>
        <taxon>campanulids</taxon>
        <taxon>Escalloniales</taxon>
        <taxon>Escalloniaceae</taxon>
        <taxon>Escallonia</taxon>
    </lineage>
</organism>
<evidence type="ECO:0000313" key="1">
    <source>
        <dbReference type="EMBL" id="KAK3034955.1"/>
    </source>
</evidence>
<dbReference type="PANTHER" id="PTHR35317">
    <property type="entry name" value="OS04G0629600 PROTEIN"/>
    <property type="match status" value="1"/>
</dbReference>
<evidence type="ECO:0000313" key="2">
    <source>
        <dbReference type="Proteomes" id="UP001188597"/>
    </source>
</evidence>
<dbReference type="EMBL" id="JAVXUP010000187">
    <property type="protein sequence ID" value="KAK3034955.1"/>
    <property type="molecule type" value="Genomic_DNA"/>
</dbReference>
<dbReference type="Proteomes" id="UP001188597">
    <property type="component" value="Unassembled WGS sequence"/>
</dbReference>
<keyword evidence="2" id="KW-1185">Reference proteome</keyword>
<name>A0AA88XAI0_9ASTE</name>
<gene>
    <name evidence="1" type="ORF">RJ639_032355</name>
</gene>